<evidence type="ECO:0000313" key="2">
    <source>
        <dbReference type="RefSeq" id="XP_016445593.2"/>
    </source>
</evidence>
<dbReference type="InterPro" id="IPR040256">
    <property type="entry name" value="At4g02000-like"/>
</dbReference>
<dbReference type="PANTHER" id="PTHR31286">
    <property type="entry name" value="GLYCINE-RICH CELL WALL STRUCTURAL PROTEIN 1.8-LIKE"/>
    <property type="match status" value="1"/>
</dbReference>
<proteinExistence type="predicted"/>
<evidence type="ECO:0000313" key="1">
    <source>
        <dbReference type="Proteomes" id="UP000790787"/>
    </source>
</evidence>
<dbReference type="RefSeq" id="XP_016445593.2">
    <property type="nucleotide sequence ID" value="XM_016590107.2"/>
</dbReference>
<dbReference type="RefSeq" id="XP_016445593.1">
    <property type="nucleotide sequence ID" value="XM_016590107.1"/>
</dbReference>
<reference evidence="2" key="2">
    <citation type="submission" date="2025-08" db="UniProtKB">
        <authorList>
            <consortium name="RefSeq"/>
        </authorList>
    </citation>
    <scope>IDENTIFICATION</scope>
    <source>
        <tissue evidence="2">Leaf</tissue>
    </source>
</reference>
<name>A0A1S3Y051_TOBAC</name>
<dbReference type="Pfam" id="PF14111">
    <property type="entry name" value="DUF4283"/>
    <property type="match status" value="1"/>
</dbReference>
<dbReference type="AlphaFoldDB" id="A0A1S3Y051"/>
<sequence length="311" mass="36163">MDPQPYEQQQHTIPPKPPDIDQSMIKSSFKDMLTTSNPLLFTNIENHQDIDLLMMDSEDQVVDQSILTTSKGIKFITLSDEEKVRIYEPWKNSIIVKLVGKRMLHHYLKRKIQELWKPTEDFQLIDLGVDYYIIKFKKKENMDKVMHQGPWFINGHFLSITGWKPNFVSTQEKVTNSAVWIRLPQLPTEFYDGKILEKIVNAIGRLLKIDVCTSTSLRGHYERLCVKLPLKAPVQPFIYVDHHKQAIHYEGENFLCENCGQLGHIAQKCSFIIQKNRDRNNEDTSKELSTITNDGKKEQWTTISFSKGGHC</sequence>
<dbReference type="KEGG" id="nta:107770776"/>
<organism evidence="1 2">
    <name type="scientific">Nicotiana tabacum</name>
    <name type="common">Common tobacco</name>
    <dbReference type="NCBI Taxonomy" id="4097"/>
    <lineage>
        <taxon>Eukaryota</taxon>
        <taxon>Viridiplantae</taxon>
        <taxon>Streptophyta</taxon>
        <taxon>Embryophyta</taxon>
        <taxon>Tracheophyta</taxon>
        <taxon>Spermatophyta</taxon>
        <taxon>Magnoliopsida</taxon>
        <taxon>eudicotyledons</taxon>
        <taxon>Gunneridae</taxon>
        <taxon>Pentapetalae</taxon>
        <taxon>asterids</taxon>
        <taxon>lamiids</taxon>
        <taxon>Solanales</taxon>
        <taxon>Solanaceae</taxon>
        <taxon>Nicotianoideae</taxon>
        <taxon>Nicotianeae</taxon>
        <taxon>Nicotiana</taxon>
    </lineage>
</organism>
<dbReference type="Proteomes" id="UP000790787">
    <property type="component" value="Chromosome 7"/>
</dbReference>
<dbReference type="GeneID" id="107770776"/>
<dbReference type="InterPro" id="IPR025558">
    <property type="entry name" value="DUF4283"/>
</dbReference>
<dbReference type="OMA" id="INECVRW"/>
<reference evidence="1" key="1">
    <citation type="journal article" date="2014" name="Nat. Commun.">
        <title>The tobacco genome sequence and its comparison with those of tomato and potato.</title>
        <authorList>
            <person name="Sierro N."/>
            <person name="Battey J.N."/>
            <person name="Ouadi S."/>
            <person name="Bakaher N."/>
            <person name="Bovet L."/>
            <person name="Willig A."/>
            <person name="Goepfert S."/>
            <person name="Peitsch M.C."/>
            <person name="Ivanov N.V."/>
        </authorList>
    </citation>
    <scope>NUCLEOTIDE SEQUENCE [LARGE SCALE GENOMIC DNA]</scope>
</reference>
<dbReference type="OrthoDB" id="1750606at2759"/>
<protein>
    <submittedName>
        <fullName evidence="2">Uncharacterized protein LOC107770776</fullName>
    </submittedName>
</protein>
<accession>A0A1S3Y051</accession>
<gene>
    <name evidence="2" type="primary">LOC107770776</name>
</gene>
<dbReference type="PANTHER" id="PTHR31286:SF99">
    <property type="entry name" value="DUF4283 DOMAIN-CONTAINING PROTEIN"/>
    <property type="match status" value="1"/>
</dbReference>
<dbReference type="PaxDb" id="4097-A0A1S3Y051"/>
<keyword evidence="1" id="KW-1185">Reference proteome</keyword>